<keyword evidence="4" id="KW-1185">Reference proteome</keyword>
<dbReference type="AlphaFoldDB" id="A0A8H6YVE6"/>
<sequence length="970" mass="107804">MPTVAAIRLKGIVVCLAAGVSLMNDLHDAFATPFIPAIANTVTSLIVGVQSAIRNKDECIQLMESVYTLIYAIVDLHLKSETPGEPASGDHASHWKIRRVETGLTLLNHVSVMQERMQTMHKELLELISTLSDETESEQSSLIYLGVNDSQNSSGSFSLLPSQPRIFHGRESEMESMVQLLNQNSPRVAILGAGGMGKTSLAKAALHHPDVVQKYELRVFVACDSATNSIDLAALIGALLLFWTIWKQHGSRVNLGGGVEELMSLLSEVPHLALVVTMRGAERPGKVHWTRPFLPPLEPLSKSAARETFFDIADYCHDIDDIDQILGFTDNLPLAVNLIAHLVDYEGCSNVLARWDQEKTTMLSDGHDRKSNLDASISISLSSPRIMSLPGSQELLALLAILPDGISDAELLQASLPIQNPLGCRAALLGTSLAYYDEKKRLKTLAPIREHMLRFHPVPTPLIRCLRQHFFLLLELLSTKMAEGTVNPIISNLGNIHNILRDGLRPEHPDIAETIRFTVLLNRFSRLTGRGRITLMDLASTVFPQLPDHKLEVQYITEQFASHAFCPIKNPESLISRATLHLQHVNDPMVQWKFYFTLAAYHTGHTSNFSKIMDCGNKALELSKPNIEKKATTLNLLAEINYKFGHYSAAQTQAREAQKLATLSANLYEEANASHSEALCLTALGNYKRSIPLLRFAKELMELCGMAGGTDSIVSSTAEVHLLKSEYAQVRGIHMELIDSTPQNNTFSHGFALLNLAEIDVLIGAYDDAGQNLERATSIFQATQHMFLSYCNMIRADLNLRKGNKLVAKQQFRQCLDLAWNQDQQVVSYCLERLADICHWSTADMDQVFTCTVLYLVHADKLKQKLDILKVVRCLGDIFMANGDDGTAHTLFTVALEGFTYMDVHRSRADCMLRLGDLAQKQGHSLVAKGLWKEALPLFKRSSQGRDVEKVEMRLANKALLRPLNTRDKS</sequence>
<dbReference type="PANTHER" id="PTHR47691">
    <property type="entry name" value="REGULATOR-RELATED"/>
    <property type="match status" value="1"/>
</dbReference>
<organism evidence="3 4">
    <name type="scientific">Mycena venus</name>
    <dbReference type="NCBI Taxonomy" id="2733690"/>
    <lineage>
        <taxon>Eukaryota</taxon>
        <taxon>Fungi</taxon>
        <taxon>Dikarya</taxon>
        <taxon>Basidiomycota</taxon>
        <taxon>Agaricomycotina</taxon>
        <taxon>Agaricomycetes</taxon>
        <taxon>Agaricomycetidae</taxon>
        <taxon>Agaricales</taxon>
        <taxon>Marasmiineae</taxon>
        <taxon>Mycenaceae</taxon>
        <taxon>Mycena</taxon>
    </lineage>
</organism>
<dbReference type="SUPFAM" id="SSF52540">
    <property type="entry name" value="P-loop containing nucleoside triphosphate hydrolases"/>
    <property type="match status" value="1"/>
</dbReference>
<evidence type="ECO:0000259" key="2">
    <source>
        <dbReference type="Pfam" id="PF20703"/>
    </source>
</evidence>
<gene>
    <name evidence="3" type="ORF">MVEN_00469200</name>
</gene>
<dbReference type="SUPFAM" id="SSF48452">
    <property type="entry name" value="TPR-like"/>
    <property type="match status" value="2"/>
</dbReference>
<comment type="caution">
    <text evidence="3">The sequence shown here is derived from an EMBL/GenBank/DDBJ whole genome shotgun (WGS) entry which is preliminary data.</text>
</comment>
<dbReference type="PANTHER" id="PTHR47691:SF3">
    <property type="entry name" value="HTH-TYPE TRANSCRIPTIONAL REGULATOR RV0890C-RELATED"/>
    <property type="match status" value="1"/>
</dbReference>
<dbReference type="OrthoDB" id="3033974at2759"/>
<dbReference type="InterPro" id="IPR027417">
    <property type="entry name" value="P-loop_NTPase"/>
</dbReference>
<evidence type="ECO:0000256" key="1">
    <source>
        <dbReference type="SAM" id="SignalP"/>
    </source>
</evidence>
<accession>A0A8H6YVE6</accession>
<dbReference type="InterPro" id="IPR011990">
    <property type="entry name" value="TPR-like_helical_dom_sf"/>
</dbReference>
<feature type="domain" description="Novel STAND NTPase 1" evidence="2">
    <location>
        <begin position="163"/>
        <end position="207"/>
    </location>
</feature>
<dbReference type="EMBL" id="JACAZI010000003">
    <property type="protein sequence ID" value="KAF7365939.1"/>
    <property type="molecule type" value="Genomic_DNA"/>
</dbReference>
<dbReference type="Gene3D" id="3.40.50.300">
    <property type="entry name" value="P-loop containing nucleotide triphosphate hydrolases"/>
    <property type="match status" value="1"/>
</dbReference>
<feature type="signal peptide" evidence="1">
    <location>
        <begin position="1"/>
        <end position="31"/>
    </location>
</feature>
<dbReference type="Proteomes" id="UP000620124">
    <property type="component" value="Unassembled WGS sequence"/>
</dbReference>
<dbReference type="InterPro" id="IPR049052">
    <property type="entry name" value="nSTAND1"/>
</dbReference>
<feature type="chain" id="PRO_5034287972" evidence="1">
    <location>
        <begin position="32"/>
        <end position="970"/>
    </location>
</feature>
<proteinExistence type="predicted"/>
<evidence type="ECO:0000313" key="4">
    <source>
        <dbReference type="Proteomes" id="UP000620124"/>
    </source>
</evidence>
<dbReference type="Pfam" id="PF20703">
    <property type="entry name" value="nSTAND1"/>
    <property type="match status" value="1"/>
</dbReference>
<name>A0A8H6YVE6_9AGAR</name>
<protein>
    <submittedName>
        <fullName evidence="3">ATPase-AAA-core domain-containing protein</fullName>
    </submittedName>
</protein>
<keyword evidence="1" id="KW-0732">Signal</keyword>
<evidence type="ECO:0000313" key="3">
    <source>
        <dbReference type="EMBL" id="KAF7365939.1"/>
    </source>
</evidence>
<reference evidence="3" key="1">
    <citation type="submission" date="2020-05" db="EMBL/GenBank/DDBJ databases">
        <title>Mycena genomes resolve the evolution of fungal bioluminescence.</title>
        <authorList>
            <person name="Tsai I.J."/>
        </authorList>
    </citation>
    <scope>NUCLEOTIDE SEQUENCE</scope>
    <source>
        <strain evidence="3">CCC161011</strain>
    </source>
</reference>
<dbReference type="Gene3D" id="1.25.40.10">
    <property type="entry name" value="Tetratricopeptide repeat domain"/>
    <property type="match status" value="2"/>
</dbReference>